<dbReference type="EMBL" id="QRCM01000001">
    <property type="protein sequence ID" value="TXG89855.1"/>
    <property type="molecule type" value="Genomic_DNA"/>
</dbReference>
<evidence type="ECO:0000313" key="2">
    <source>
        <dbReference type="EMBL" id="TXG89855.1"/>
    </source>
</evidence>
<feature type="compositionally biased region" description="Basic and acidic residues" evidence="1">
    <location>
        <begin position="28"/>
        <end position="41"/>
    </location>
</feature>
<dbReference type="PANTHER" id="PTHR39441:SF1">
    <property type="entry name" value="DUF2252 DOMAIN-CONTAINING PROTEIN"/>
    <property type="match status" value="1"/>
</dbReference>
<evidence type="ECO:0000313" key="3">
    <source>
        <dbReference type="Proteomes" id="UP000471120"/>
    </source>
</evidence>
<accession>A0A6P2CBD8</accession>
<dbReference type="PANTHER" id="PTHR39441">
    <property type="entry name" value="DUF2252 DOMAIN-CONTAINING PROTEIN"/>
    <property type="match status" value="1"/>
</dbReference>
<dbReference type="Proteomes" id="UP000471120">
    <property type="component" value="Unassembled WGS sequence"/>
</dbReference>
<protein>
    <submittedName>
        <fullName evidence="2">DUF2252 domain-containing protein</fullName>
    </submittedName>
</protein>
<feature type="compositionally biased region" description="Basic residues" evidence="1">
    <location>
        <begin position="16"/>
        <end position="27"/>
    </location>
</feature>
<dbReference type="InterPro" id="IPR018721">
    <property type="entry name" value="DUF2252"/>
</dbReference>
<dbReference type="Pfam" id="PF10009">
    <property type="entry name" value="DUF2252"/>
    <property type="match status" value="1"/>
</dbReference>
<reference evidence="2 3" key="1">
    <citation type="submission" date="2018-07" db="EMBL/GenBank/DDBJ databases">
        <title>Genome sequence of Rhodococcus rhodnii ATCC 35071 from Rhodnius prolixus.</title>
        <authorList>
            <person name="Patel V."/>
            <person name="Vogel K.J."/>
        </authorList>
    </citation>
    <scope>NUCLEOTIDE SEQUENCE [LARGE SCALE GENOMIC DNA]</scope>
    <source>
        <strain evidence="2 3">ATCC 35071</strain>
    </source>
</reference>
<organism evidence="2 3">
    <name type="scientific">Rhodococcus rhodnii</name>
    <dbReference type="NCBI Taxonomy" id="38312"/>
    <lineage>
        <taxon>Bacteria</taxon>
        <taxon>Bacillati</taxon>
        <taxon>Actinomycetota</taxon>
        <taxon>Actinomycetes</taxon>
        <taxon>Mycobacteriales</taxon>
        <taxon>Nocardiaceae</taxon>
        <taxon>Rhodococcus</taxon>
    </lineage>
</organism>
<proteinExistence type="predicted"/>
<comment type="caution">
    <text evidence="2">The sequence shown here is derived from an EMBL/GenBank/DDBJ whole genome shotgun (WGS) entry which is preliminary data.</text>
</comment>
<feature type="region of interest" description="Disordered" evidence="1">
    <location>
        <begin position="1"/>
        <end position="48"/>
    </location>
</feature>
<gene>
    <name evidence="2" type="ORF">DW322_06035</name>
</gene>
<dbReference type="AlphaFoldDB" id="A0A6P2CBD8"/>
<dbReference type="RefSeq" id="WP_010839945.1">
    <property type="nucleotide sequence ID" value="NZ_QRCM01000001.1"/>
</dbReference>
<sequence length="456" mass="50197">MSRRPADGPADGARRSAARGRSTRKRVERSQLARLPTDRSDPLALLASQDEQRLPELVPLRRERMAASPFSFYRGAALVMADDLSRTPDSGILVHACGDAHLSNFGVYSTPERNTAFDLNDFDEVHLASFEWDVKRLAASVVVAGRCNGIDDERCAAAAAAAARSYRTEMRTAATRSNLDTWYMRIPIGEVLSEIGEKLDTSRAKSTVAALRKARDRNSAQALRKLTVSDGTRARFRSDPPLLEPIDDLVAPDRAAEIHRDIQRRFADYRRTLDNDKRALFDSFELVEVARKVVGVGSVGTRCFVALFTGTQLGDPLVLQIKEADRSVLSRYVKGPIHRNQGKRVVTGQRLLQASSDIFLGWQSGPDLDGGSRDFYVRQLRDGKGSVVVEALEPDGLELYAGLCGRTLAIAHARAGDRFAIAGYVGKGSAFVDAITRFAMGYADLTERDHARFTAR</sequence>
<name>A0A6P2CBD8_9NOCA</name>
<evidence type="ECO:0000256" key="1">
    <source>
        <dbReference type="SAM" id="MobiDB-lite"/>
    </source>
</evidence>